<dbReference type="AlphaFoldDB" id="A0AAE9Y5J2"/>
<keyword evidence="2" id="KW-0732">Signal</keyword>
<feature type="compositionally biased region" description="Acidic residues" evidence="1">
    <location>
        <begin position="52"/>
        <end position="65"/>
    </location>
</feature>
<organism evidence="3 4">
    <name type="scientific">Iamia majanohamensis</name>
    <dbReference type="NCBI Taxonomy" id="467976"/>
    <lineage>
        <taxon>Bacteria</taxon>
        <taxon>Bacillati</taxon>
        <taxon>Actinomycetota</taxon>
        <taxon>Acidimicrobiia</taxon>
        <taxon>Acidimicrobiales</taxon>
        <taxon>Iamiaceae</taxon>
        <taxon>Iamia</taxon>
    </lineage>
</organism>
<feature type="region of interest" description="Disordered" evidence="1">
    <location>
        <begin position="27"/>
        <end position="77"/>
    </location>
</feature>
<reference evidence="3" key="1">
    <citation type="submission" date="2023-01" db="EMBL/GenBank/DDBJ databases">
        <title>The diversity of Class Acidimicrobiia in South China Sea sediment environments and the proposal of Iamia marina sp. nov., a novel species of the genus Iamia.</title>
        <authorList>
            <person name="He Y."/>
            <person name="Tian X."/>
        </authorList>
    </citation>
    <scope>NUCLEOTIDE SEQUENCE</scope>
    <source>
        <strain evidence="3">DSM 19957</strain>
    </source>
</reference>
<proteinExistence type="predicted"/>
<dbReference type="Proteomes" id="UP001216390">
    <property type="component" value="Chromosome"/>
</dbReference>
<evidence type="ECO:0000256" key="1">
    <source>
        <dbReference type="SAM" id="MobiDB-lite"/>
    </source>
</evidence>
<feature type="signal peptide" evidence="2">
    <location>
        <begin position="1"/>
        <end position="24"/>
    </location>
</feature>
<protein>
    <recommendedName>
        <fullName evidence="5">DUF3558 domain-containing protein</fullName>
    </recommendedName>
</protein>
<dbReference type="KEGG" id="ima:PO878_20395"/>
<gene>
    <name evidence="3" type="ORF">PO878_20395</name>
</gene>
<evidence type="ECO:0000313" key="4">
    <source>
        <dbReference type="Proteomes" id="UP001216390"/>
    </source>
</evidence>
<dbReference type="PROSITE" id="PS51257">
    <property type="entry name" value="PROKAR_LIPOPROTEIN"/>
    <property type="match status" value="1"/>
</dbReference>
<accession>A0AAE9Y5J2</accession>
<dbReference type="EMBL" id="CP116942">
    <property type="protein sequence ID" value="WCO66855.1"/>
    <property type="molecule type" value="Genomic_DNA"/>
</dbReference>
<name>A0AAE9Y5J2_9ACTN</name>
<dbReference type="RefSeq" id="WP_272736377.1">
    <property type="nucleotide sequence ID" value="NZ_CP116942.1"/>
</dbReference>
<sequence length="190" mass="19763">MPRSRTLRPRLVALVALAALTLAAACGSDPEPTATVASTAPAADAGTPFGADEPDAPDAPDEPTEPDTGGEPADPLDACTLLTADDAAEALGDEVEPGPVQEAEECEWTTADDRTVQVALISDDVDLWREAHAAYEPVEGLGDEAYYGPVFDDVSFLVDGQIYEVDVELRGDGDGEEVAIALAEVVLARV</sequence>
<evidence type="ECO:0000256" key="2">
    <source>
        <dbReference type="SAM" id="SignalP"/>
    </source>
</evidence>
<evidence type="ECO:0000313" key="3">
    <source>
        <dbReference type="EMBL" id="WCO66855.1"/>
    </source>
</evidence>
<keyword evidence="4" id="KW-1185">Reference proteome</keyword>
<feature type="chain" id="PRO_5042115506" description="DUF3558 domain-containing protein" evidence="2">
    <location>
        <begin position="25"/>
        <end position="190"/>
    </location>
</feature>
<feature type="compositionally biased region" description="Low complexity" evidence="1">
    <location>
        <begin position="27"/>
        <end position="48"/>
    </location>
</feature>
<evidence type="ECO:0008006" key="5">
    <source>
        <dbReference type="Google" id="ProtNLM"/>
    </source>
</evidence>